<evidence type="ECO:0000259" key="8">
    <source>
        <dbReference type="Pfam" id="PF20684"/>
    </source>
</evidence>
<evidence type="ECO:0000313" key="10">
    <source>
        <dbReference type="Proteomes" id="UP001174694"/>
    </source>
</evidence>
<dbReference type="Proteomes" id="UP001174694">
    <property type="component" value="Unassembled WGS sequence"/>
</dbReference>
<dbReference type="InterPro" id="IPR052337">
    <property type="entry name" value="SAT4-like"/>
</dbReference>
<keyword evidence="4 7" id="KW-0472">Membrane</keyword>
<comment type="subcellular location">
    <subcellularLocation>
        <location evidence="1">Membrane</location>
        <topology evidence="1">Multi-pass membrane protein</topology>
    </subcellularLocation>
</comment>
<proteinExistence type="inferred from homology"/>
<evidence type="ECO:0000256" key="2">
    <source>
        <dbReference type="ARBA" id="ARBA00022692"/>
    </source>
</evidence>
<name>A0AA38VDJ7_9PEZI</name>
<dbReference type="EMBL" id="JANBVO010000022">
    <property type="protein sequence ID" value="KAJ9142350.1"/>
    <property type="molecule type" value="Genomic_DNA"/>
</dbReference>
<evidence type="ECO:0000313" key="9">
    <source>
        <dbReference type="EMBL" id="KAJ9142350.1"/>
    </source>
</evidence>
<organism evidence="9 10">
    <name type="scientific">Pleurostoma richardsiae</name>
    <dbReference type="NCBI Taxonomy" id="41990"/>
    <lineage>
        <taxon>Eukaryota</taxon>
        <taxon>Fungi</taxon>
        <taxon>Dikarya</taxon>
        <taxon>Ascomycota</taxon>
        <taxon>Pezizomycotina</taxon>
        <taxon>Sordariomycetes</taxon>
        <taxon>Sordariomycetidae</taxon>
        <taxon>Calosphaeriales</taxon>
        <taxon>Pleurostomataceae</taxon>
        <taxon>Pleurostoma</taxon>
    </lineage>
</organism>
<dbReference type="PANTHER" id="PTHR33048:SF47">
    <property type="entry name" value="INTEGRAL MEMBRANE PROTEIN-RELATED"/>
    <property type="match status" value="1"/>
</dbReference>
<feature type="transmembrane region" description="Helical" evidence="7">
    <location>
        <begin position="204"/>
        <end position="227"/>
    </location>
</feature>
<evidence type="ECO:0000256" key="5">
    <source>
        <dbReference type="ARBA" id="ARBA00038359"/>
    </source>
</evidence>
<dbReference type="PANTHER" id="PTHR33048">
    <property type="entry name" value="PTH11-LIKE INTEGRAL MEMBRANE PROTEIN (AFU_ORTHOLOGUE AFUA_5G11245)"/>
    <property type="match status" value="1"/>
</dbReference>
<feature type="region of interest" description="Disordered" evidence="6">
    <location>
        <begin position="492"/>
        <end position="523"/>
    </location>
</feature>
<feature type="transmembrane region" description="Helical" evidence="7">
    <location>
        <begin position="43"/>
        <end position="63"/>
    </location>
</feature>
<feature type="transmembrane region" description="Helical" evidence="7">
    <location>
        <begin position="84"/>
        <end position="106"/>
    </location>
</feature>
<feature type="compositionally biased region" description="Acidic residues" evidence="6">
    <location>
        <begin position="499"/>
        <end position="509"/>
    </location>
</feature>
<feature type="transmembrane region" description="Helical" evidence="7">
    <location>
        <begin position="239"/>
        <end position="261"/>
    </location>
</feature>
<evidence type="ECO:0000256" key="1">
    <source>
        <dbReference type="ARBA" id="ARBA00004141"/>
    </source>
</evidence>
<dbReference type="Pfam" id="PF20684">
    <property type="entry name" value="Fung_rhodopsin"/>
    <property type="match status" value="1"/>
</dbReference>
<feature type="transmembrane region" description="Helical" evidence="7">
    <location>
        <begin position="160"/>
        <end position="181"/>
    </location>
</feature>
<keyword evidence="10" id="KW-1185">Reference proteome</keyword>
<reference evidence="9" key="1">
    <citation type="submission" date="2022-07" db="EMBL/GenBank/DDBJ databases">
        <title>Fungi with potential for degradation of polypropylene.</title>
        <authorList>
            <person name="Gostincar C."/>
        </authorList>
    </citation>
    <scope>NUCLEOTIDE SEQUENCE</scope>
    <source>
        <strain evidence="9">EXF-13308</strain>
    </source>
</reference>
<dbReference type="GO" id="GO:0016020">
    <property type="term" value="C:membrane"/>
    <property type="evidence" value="ECO:0007669"/>
    <property type="project" value="UniProtKB-SubCell"/>
</dbReference>
<gene>
    <name evidence="9" type="ORF">NKR23_g7250</name>
</gene>
<evidence type="ECO:0000256" key="6">
    <source>
        <dbReference type="SAM" id="MobiDB-lite"/>
    </source>
</evidence>
<protein>
    <submittedName>
        <fullName evidence="9">Integral membrane protein</fullName>
    </submittedName>
</protein>
<comment type="caution">
    <text evidence="9">The sequence shown here is derived from an EMBL/GenBank/DDBJ whole genome shotgun (WGS) entry which is preliminary data.</text>
</comment>
<evidence type="ECO:0000256" key="3">
    <source>
        <dbReference type="ARBA" id="ARBA00022989"/>
    </source>
</evidence>
<sequence>MSSSLLDGQIHLNLTYPMLPFNTTSIANFSGPSDTVAVRHHDGASAILAGLLVPHLVCTLVILARVWSRLRLLCKWFLDDTLIVAAWLFSTGVCAVYCAAAVSPAIHRAVGLGAHTVVKPYAVRVYLGLVFYQLCLCLSKLSILAFYLRLLQSRPLERRLARATVVFVLLYGVPLLLISVLQCQPTAGQFFGHRASFCLAFEPLLIASASLHAATDAWLVVLVAPCIARLEIPPRQKTILGLVLSLSVLVMAAGLTRLQLSLRVGYRPGGGGGAGANRRELAFFVMTILECDIAIICASAPTLRPVLAGIWPRLVGEQQPAGGRRRRLAEDGSVDLTSVVSYHGYPWTRPSTPMLRSKNGSLADAQQSCLPVPPVPAAVSLAHRTPTTLSLRSFMSSMAPRSRGVTLTGRGDRVNLLRNGDDGEAERRRSSVGFEGYHEQYLGYGEFVPGDRHSIALAPDAVGQGKWSDSQESFVDPMSPYRLSPVSGFSGTTYAVMPDADDANEDDGEASGSGLEKIGGPGR</sequence>
<feature type="domain" description="Rhodopsin" evidence="8">
    <location>
        <begin position="64"/>
        <end position="308"/>
    </location>
</feature>
<dbReference type="InterPro" id="IPR049326">
    <property type="entry name" value="Rhodopsin_dom_fungi"/>
</dbReference>
<comment type="similarity">
    <text evidence="5">Belongs to the SAT4 family.</text>
</comment>
<keyword evidence="2 7" id="KW-0812">Transmembrane</keyword>
<feature type="transmembrane region" description="Helical" evidence="7">
    <location>
        <begin position="126"/>
        <end position="148"/>
    </location>
</feature>
<keyword evidence="3 7" id="KW-1133">Transmembrane helix</keyword>
<dbReference type="AlphaFoldDB" id="A0AA38VDJ7"/>
<evidence type="ECO:0000256" key="4">
    <source>
        <dbReference type="ARBA" id="ARBA00023136"/>
    </source>
</evidence>
<evidence type="ECO:0000256" key="7">
    <source>
        <dbReference type="SAM" id="Phobius"/>
    </source>
</evidence>
<accession>A0AA38VDJ7</accession>